<keyword evidence="1" id="KW-0472">Membrane</keyword>
<comment type="caution">
    <text evidence="2">The sequence shown here is derived from an EMBL/GenBank/DDBJ whole genome shotgun (WGS) entry which is preliminary data.</text>
</comment>
<dbReference type="EMBL" id="CAUYUE010000009">
    <property type="protein sequence ID" value="CAK0783964.1"/>
    <property type="molecule type" value="Genomic_DNA"/>
</dbReference>
<reference evidence="2 3" key="1">
    <citation type="submission" date="2023-10" db="EMBL/GenBank/DDBJ databases">
        <authorList>
            <person name="Maclean D."/>
            <person name="Macfadyen A."/>
        </authorList>
    </citation>
    <scope>NUCLEOTIDE SEQUENCE [LARGE SCALE GENOMIC DNA]</scope>
</reference>
<evidence type="ECO:0000313" key="2">
    <source>
        <dbReference type="EMBL" id="CAK0783964.1"/>
    </source>
</evidence>
<feature type="transmembrane region" description="Helical" evidence="1">
    <location>
        <begin position="272"/>
        <end position="292"/>
    </location>
</feature>
<keyword evidence="1" id="KW-0812">Transmembrane</keyword>
<accession>A0AAV1ID95</accession>
<sequence>MTLLPDANVTSIQVKRDNGGHILIKTSYAAATPSFQYTMKVHIFFLQELQACKLDPYRYIWQSIRDQLPDKAAHPEVLQALVMRRRIRQAAEAAIRPACLPETKLPRDCHALQLASSTKYLIEEADRLLMNVFSGITDAAEEQVMSEQLRHEGVSGQVQAIAGMHLSGVDSWPIPAETPAGPARAEEFLLVELERALMRVYASTHDSRLLDRLQLLLAHHEARGYLDTLPVADRAGREEFTLSMKELKRHVRKPATICHTPKARCYLLVDSYGALVAGLAMGWAILSLYIAWRLMGGSTSAGISLNFAGPVIVVLGIDLLSCPADDCVAYMLKDRMKVWGKRYFRCIADWTGVFLPECNSWLCTSEGVKVGTCGVASQVIRPEALRPEVRAARAAPPDGPAELVMCYSKCCKLNMSKIKP</sequence>
<evidence type="ECO:0000313" key="3">
    <source>
        <dbReference type="Proteomes" id="UP001314263"/>
    </source>
</evidence>
<keyword evidence="1" id="KW-1133">Transmembrane helix</keyword>
<dbReference type="AlphaFoldDB" id="A0AAV1ID95"/>
<keyword evidence="3" id="KW-1185">Reference proteome</keyword>
<name>A0AAV1ID95_9CHLO</name>
<dbReference type="Proteomes" id="UP001314263">
    <property type="component" value="Unassembled WGS sequence"/>
</dbReference>
<organism evidence="2 3">
    <name type="scientific">Coccomyxa viridis</name>
    <dbReference type="NCBI Taxonomy" id="1274662"/>
    <lineage>
        <taxon>Eukaryota</taxon>
        <taxon>Viridiplantae</taxon>
        <taxon>Chlorophyta</taxon>
        <taxon>core chlorophytes</taxon>
        <taxon>Trebouxiophyceae</taxon>
        <taxon>Trebouxiophyceae incertae sedis</taxon>
        <taxon>Coccomyxaceae</taxon>
        <taxon>Coccomyxa</taxon>
    </lineage>
</organism>
<feature type="transmembrane region" description="Helical" evidence="1">
    <location>
        <begin position="312"/>
        <end position="332"/>
    </location>
</feature>
<gene>
    <name evidence="2" type="ORF">CVIRNUC_007167</name>
</gene>
<proteinExistence type="predicted"/>
<protein>
    <submittedName>
        <fullName evidence="2">Uncharacterized protein</fullName>
    </submittedName>
</protein>
<evidence type="ECO:0000256" key="1">
    <source>
        <dbReference type="SAM" id="Phobius"/>
    </source>
</evidence>